<feature type="compositionally biased region" description="Basic and acidic residues" evidence="1">
    <location>
        <begin position="1274"/>
        <end position="1289"/>
    </location>
</feature>
<feature type="compositionally biased region" description="Polar residues" evidence="1">
    <location>
        <begin position="299"/>
        <end position="312"/>
    </location>
</feature>
<dbReference type="GeneID" id="111250810"/>
<dbReference type="GO" id="GO:0031124">
    <property type="term" value="P:mRNA 3'-end processing"/>
    <property type="evidence" value="ECO:0007669"/>
    <property type="project" value="InterPro"/>
</dbReference>
<dbReference type="EnsemblMetazoa" id="XM_022806594">
    <property type="protein sequence ID" value="XP_022662329"/>
    <property type="gene ID" value="LOC111250810"/>
</dbReference>
<feature type="compositionally biased region" description="Low complexity" evidence="1">
    <location>
        <begin position="266"/>
        <end position="279"/>
    </location>
</feature>
<dbReference type="CDD" id="cd16982">
    <property type="entry name" value="CID_Pcf11"/>
    <property type="match status" value="1"/>
</dbReference>
<protein>
    <recommendedName>
        <fullName evidence="2">CID domain-containing protein</fullName>
    </recommendedName>
</protein>
<feature type="region of interest" description="Disordered" evidence="1">
    <location>
        <begin position="989"/>
        <end position="1016"/>
    </location>
</feature>
<dbReference type="OMA" id="SKPHIVM"/>
<feature type="compositionally biased region" description="Basic and acidic residues" evidence="1">
    <location>
        <begin position="1328"/>
        <end position="1339"/>
    </location>
</feature>
<dbReference type="GO" id="GO:0005737">
    <property type="term" value="C:cytoplasm"/>
    <property type="evidence" value="ECO:0007669"/>
    <property type="project" value="TreeGrafter"/>
</dbReference>
<dbReference type="InterPro" id="IPR045154">
    <property type="entry name" value="PCF11-like"/>
</dbReference>
<proteinExistence type="predicted"/>
<dbReference type="GO" id="GO:0005849">
    <property type="term" value="C:mRNA cleavage factor complex"/>
    <property type="evidence" value="ECO:0007669"/>
    <property type="project" value="TreeGrafter"/>
</dbReference>
<keyword evidence="4" id="KW-1185">Reference proteome</keyword>
<organism evidence="3 4">
    <name type="scientific">Varroa destructor</name>
    <name type="common">Honeybee mite</name>
    <dbReference type="NCBI Taxonomy" id="109461"/>
    <lineage>
        <taxon>Eukaryota</taxon>
        <taxon>Metazoa</taxon>
        <taxon>Ecdysozoa</taxon>
        <taxon>Arthropoda</taxon>
        <taxon>Chelicerata</taxon>
        <taxon>Arachnida</taxon>
        <taxon>Acari</taxon>
        <taxon>Parasitiformes</taxon>
        <taxon>Mesostigmata</taxon>
        <taxon>Gamasina</taxon>
        <taxon>Dermanyssoidea</taxon>
        <taxon>Varroidae</taxon>
        <taxon>Varroa</taxon>
    </lineage>
</organism>
<sequence>MEDSVNDYASSLHDLTTNSKPLITMLTMLADDNRQYAESIVAVIEDYLKRSCAKIKLPTLYLIDSIIKNVGEPYKKLFIENIIKIFLDVFQEGDEKTRSALYKLRQTWKGLLPDGKLYMIDALTKGIDPNWPICPTLEHLANNIHLNPKFFGRQPPIIEIHETETSHKDKVTTVKEAVASAEQKMVDVSKQRHPRAAPDGQTISLDRESGENLRITELSANRSDQRRTDPRLKRRQQQPMQLFEQQLLQPDVVMAEKAKNSDLFSGKESLSGTASSSGKASDKKSSIKRTRSSEKEQQRVNGKRQTSDSHSGSSKERTTSSKSNKDKTSSFSPEDRKSSRSAAGGGNCKKSSKSSSSSSTSSSSSSRVATKTVASQLQAPSNKSPTKSAGETPTGLRGGPSLADKEAAAILTGDVDLRILEPHAKKPKTETTVVPEPVAPLELFPKGDIDLRIRPTGGVSDPGQPLVSSSTATDRNVGEQQGSTHQGIIKNNVDEDEEEEFDKEAQWAKLKGRPVRNPTMATIQERGTRKDTTSEDRGNVATSSTNSHATVPAVSELVRAGATESGVAASGLRPPAHMPGSQGARIPMTVLPIVDVTPKQNAIPDLFPPGRSRAHIKISDPAPDSGQIRLDGRMREVRFVDGVAIAVMDEAPPNFVRARQIMFKGGSSKKILINEHHQIMAAFDGREHEFTLNNNRHRIRFGAPLRELYVDGIPYSCQFNGVPVYIRSREDVFSVTLHPPCPSVNDKMEAPKELLAKLGLLPMPPDSLTLGPGGCVVGMLPPGGQVPIAPIGAPMGSAPAHLMGGPSTGGWVRYQDDRMSPAPHLGPPGPPGPHPPPGMYPPPGMPHGMGPLPPPGSFGPGHPGPPGMFGPPPPSAMGGPMPGPPMGPGPYGPMGPPGMMPYGQQPHPGMHGHPHMIGPAGGILRPPIGPPMGPPRPQERRMPAPPSVVAPVTAPVSLTPVASVTPAVQPVNVSDLLSQLVNYGIIGGSSTTSTTESVQGSTDSSEKKPTGSILNPTIIKEEIPKLSFKQTDQLKQRYGGVISALHDGLQCATCGQRFKQVDKNSDKYAQHLDWHFRMARKEREGLKKASSRKWFYDITDWVQFEEVEDIEDRARSYFELQEAQHDATSQDSQAPVVQEVPSVPAKVIDHGDNTCVLCREPFANFFCEENEEWRLKNAILYEGQLFHPGCHEDYLKPARKPSPEVKEEPEDDQSEVNKDVISESEKKMDIEEQRLEGIDDGSQPLPGLDFAPTSEELPSNKVKTDTAEQTVSEEAVKSEPKGETEKSTENEEPMEEDLNDTVRAAEQSVVVEELGEFGVDNLPPSVEHGYDLKDEEKSQDSSVGVEGLSEEAKKQQHESCEHQEQADTIAKQDSPQNQFDESADHSTTSKLKVFKGSGGFILKVKQETMTNGGDARGGVSQEKSSQDSGVGLEEHEDYGQNDDDEEWVPPQPDPAFKNLPMVKRGAEESGLCSIM</sequence>
<feature type="region of interest" description="Disordered" evidence="1">
    <location>
        <begin position="263"/>
        <end position="405"/>
    </location>
</feature>
<feature type="compositionally biased region" description="Basic and acidic residues" evidence="1">
    <location>
        <begin position="1196"/>
        <end position="1206"/>
    </location>
</feature>
<feature type="compositionally biased region" description="Low complexity" evidence="1">
    <location>
        <begin position="900"/>
        <end position="915"/>
    </location>
</feature>
<feature type="region of interest" description="Disordered" evidence="1">
    <location>
        <begin position="521"/>
        <end position="552"/>
    </location>
</feature>
<feature type="compositionally biased region" description="Basic and acidic residues" evidence="1">
    <location>
        <begin position="280"/>
        <end position="298"/>
    </location>
</feature>
<accession>A0A7M7KES0</accession>
<feature type="compositionally biased region" description="Acidic residues" evidence="1">
    <location>
        <begin position="1290"/>
        <end position="1299"/>
    </location>
</feature>
<feature type="region of interest" description="Disordered" evidence="1">
    <location>
        <begin position="184"/>
        <end position="247"/>
    </location>
</feature>
<dbReference type="EnsemblMetazoa" id="XM_022806601">
    <property type="protein sequence ID" value="XP_022662336"/>
    <property type="gene ID" value="LOC111250810"/>
</dbReference>
<feature type="compositionally biased region" description="Polar residues" evidence="1">
    <location>
        <begin position="540"/>
        <end position="549"/>
    </location>
</feature>
<reference evidence="3" key="1">
    <citation type="submission" date="2021-01" db="UniProtKB">
        <authorList>
            <consortium name="EnsemblMetazoa"/>
        </authorList>
    </citation>
    <scope>IDENTIFICATION</scope>
</reference>
<feature type="compositionally biased region" description="Low complexity" evidence="1">
    <location>
        <begin position="353"/>
        <end position="366"/>
    </location>
</feature>
<name>A0A7M7KES0_VARDE</name>
<dbReference type="SUPFAM" id="SSF48464">
    <property type="entry name" value="ENTH/VHS domain"/>
    <property type="match status" value="1"/>
</dbReference>
<dbReference type="Pfam" id="PF23228">
    <property type="entry name" value="zf_PCFS4"/>
    <property type="match status" value="1"/>
</dbReference>
<dbReference type="InterPro" id="IPR057242">
    <property type="entry name" value="PCFS4-like"/>
</dbReference>
<dbReference type="SMART" id="SM00582">
    <property type="entry name" value="RPR"/>
    <property type="match status" value="1"/>
</dbReference>
<dbReference type="InterPro" id="IPR047415">
    <property type="entry name" value="Pcf11_CID"/>
</dbReference>
<dbReference type="GO" id="GO:0000993">
    <property type="term" value="F:RNA polymerase II complex binding"/>
    <property type="evidence" value="ECO:0007669"/>
    <property type="project" value="InterPro"/>
</dbReference>
<dbReference type="OrthoDB" id="343582at2759"/>
<evidence type="ECO:0000259" key="2">
    <source>
        <dbReference type="PROSITE" id="PS51391"/>
    </source>
</evidence>
<dbReference type="PANTHER" id="PTHR15921">
    <property type="entry name" value="PRE-MRNA CLEAVAGE COMPLEX II"/>
    <property type="match status" value="1"/>
</dbReference>
<feature type="compositionally biased region" description="Polar residues" evidence="1">
    <location>
        <begin position="466"/>
        <end position="486"/>
    </location>
</feature>
<feature type="compositionally biased region" description="Basic and acidic residues" evidence="1">
    <location>
        <begin position="1215"/>
        <end position="1237"/>
    </location>
</feature>
<dbReference type="RefSeq" id="XP_022662336.1">
    <property type="nucleotide sequence ID" value="XM_022806601.1"/>
</dbReference>
<dbReference type="InParanoid" id="A0A7M7KES0"/>
<dbReference type="KEGG" id="vde:111250810"/>
<feature type="region of interest" description="Disordered" evidence="1">
    <location>
        <begin position="929"/>
        <end position="948"/>
    </location>
</feature>
<dbReference type="GO" id="GO:0006369">
    <property type="term" value="P:termination of RNA polymerase II transcription"/>
    <property type="evidence" value="ECO:0007669"/>
    <property type="project" value="InterPro"/>
</dbReference>
<feature type="region of interest" description="Disordered" evidence="1">
    <location>
        <begin position="1315"/>
        <end position="1391"/>
    </location>
</feature>
<dbReference type="InterPro" id="IPR006569">
    <property type="entry name" value="CID_dom"/>
</dbReference>
<evidence type="ECO:0000256" key="1">
    <source>
        <dbReference type="SAM" id="MobiDB-lite"/>
    </source>
</evidence>
<feature type="region of interest" description="Disordered" evidence="1">
    <location>
        <begin position="1405"/>
        <end position="1475"/>
    </location>
</feature>
<feature type="domain" description="CID" evidence="2">
    <location>
        <begin position="1"/>
        <end position="128"/>
    </location>
</feature>
<evidence type="ECO:0000313" key="4">
    <source>
        <dbReference type="Proteomes" id="UP000594260"/>
    </source>
</evidence>
<feature type="compositionally biased region" description="Low complexity" evidence="1">
    <location>
        <begin position="989"/>
        <end position="1002"/>
    </location>
</feature>
<feature type="compositionally biased region" description="Pro residues" evidence="1">
    <location>
        <begin position="824"/>
        <end position="899"/>
    </location>
</feature>
<feature type="compositionally biased region" description="Polar residues" evidence="1">
    <location>
        <begin position="367"/>
        <end position="391"/>
    </location>
</feature>
<feature type="region of interest" description="Disordered" evidence="1">
    <location>
        <begin position="452"/>
        <end position="489"/>
    </location>
</feature>
<dbReference type="Gene3D" id="1.25.40.90">
    <property type="match status" value="1"/>
</dbReference>
<feature type="compositionally biased region" description="Polar residues" evidence="1">
    <location>
        <begin position="1371"/>
        <end position="1390"/>
    </location>
</feature>
<feature type="compositionally biased region" description="Basic and acidic residues" evidence="1">
    <location>
        <begin position="313"/>
        <end position="338"/>
    </location>
</feature>
<dbReference type="PANTHER" id="PTHR15921:SF3">
    <property type="entry name" value="PRE-MRNA CLEAVAGE COMPLEX 2 PROTEIN PCF11"/>
    <property type="match status" value="1"/>
</dbReference>
<dbReference type="RefSeq" id="XP_022662329.1">
    <property type="nucleotide sequence ID" value="XM_022806594.1"/>
</dbReference>
<dbReference type="GO" id="GO:0003729">
    <property type="term" value="F:mRNA binding"/>
    <property type="evidence" value="ECO:0007669"/>
    <property type="project" value="InterPro"/>
</dbReference>
<feature type="region of interest" description="Disordered" evidence="1">
    <location>
        <begin position="813"/>
        <end position="915"/>
    </location>
</feature>
<feature type="compositionally biased region" description="Basic and acidic residues" evidence="1">
    <location>
        <begin position="526"/>
        <end position="538"/>
    </location>
</feature>
<dbReference type="FunCoup" id="A0A7M7KES0">
    <property type="interactions" value="1472"/>
</dbReference>
<feature type="compositionally biased region" description="Basic and acidic residues" evidence="1">
    <location>
        <begin position="1350"/>
        <end position="1365"/>
    </location>
</feature>
<dbReference type="Proteomes" id="UP000594260">
    <property type="component" value="Unplaced"/>
</dbReference>
<evidence type="ECO:0000313" key="3">
    <source>
        <dbReference type="EnsemblMetazoa" id="XP_022662336"/>
    </source>
</evidence>
<feature type="compositionally biased region" description="Acidic residues" evidence="1">
    <location>
        <begin position="1434"/>
        <end position="1447"/>
    </location>
</feature>
<feature type="compositionally biased region" description="Low complexity" evidence="1">
    <location>
        <begin position="237"/>
        <end position="247"/>
    </location>
</feature>
<dbReference type="PROSITE" id="PS51391">
    <property type="entry name" value="CID"/>
    <property type="match status" value="1"/>
</dbReference>
<dbReference type="InterPro" id="IPR008942">
    <property type="entry name" value="ENTH_VHS"/>
</dbReference>
<dbReference type="Pfam" id="PF04818">
    <property type="entry name" value="CID"/>
    <property type="match status" value="1"/>
</dbReference>
<feature type="region of interest" description="Disordered" evidence="1">
    <location>
        <begin position="1196"/>
        <end position="1303"/>
    </location>
</feature>